<keyword evidence="3" id="KW-0732">Signal</keyword>
<comment type="function">
    <text evidence="1">PPIases accelerate the folding of proteins. It catalyzes the cis-trans isomerization of proline imidic peptide bonds in oligopeptides.</text>
</comment>
<accession>A0ABW4P7D8</accession>
<feature type="region of interest" description="Disordered" evidence="2">
    <location>
        <begin position="73"/>
        <end position="95"/>
    </location>
</feature>
<dbReference type="GO" id="GO:0003755">
    <property type="term" value="F:peptidyl-prolyl cis-trans isomerase activity"/>
    <property type="evidence" value="ECO:0007669"/>
    <property type="project" value="UniProtKB-EC"/>
</dbReference>
<dbReference type="PROSITE" id="PS51257">
    <property type="entry name" value="PROKAR_LIPOPROTEIN"/>
    <property type="match status" value="1"/>
</dbReference>
<dbReference type="CDD" id="cd00317">
    <property type="entry name" value="cyclophilin"/>
    <property type="match status" value="1"/>
</dbReference>
<dbReference type="Proteomes" id="UP001597286">
    <property type="component" value="Unassembled WGS sequence"/>
</dbReference>
<proteinExistence type="predicted"/>
<feature type="domain" description="PPIase cyclophilin-type" evidence="4">
    <location>
        <begin position="108"/>
        <end position="268"/>
    </location>
</feature>
<dbReference type="EMBL" id="JBHUFB010000013">
    <property type="protein sequence ID" value="MFD1813961.1"/>
    <property type="molecule type" value="Genomic_DNA"/>
</dbReference>
<dbReference type="SUPFAM" id="SSF50891">
    <property type="entry name" value="Cyclophilin-like"/>
    <property type="match status" value="1"/>
</dbReference>
<organism evidence="5 6">
    <name type="scientific">Rhodococcus gannanensis</name>
    <dbReference type="NCBI Taxonomy" id="1960308"/>
    <lineage>
        <taxon>Bacteria</taxon>
        <taxon>Bacillati</taxon>
        <taxon>Actinomycetota</taxon>
        <taxon>Actinomycetes</taxon>
        <taxon>Mycobacteriales</taxon>
        <taxon>Nocardiaceae</taxon>
        <taxon>Rhodococcus</taxon>
    </lineage>
</organism>
<sequence>MTRTTLFRAMAAAAGVGLALTATACSSDDDSSTDSATWTSSAASATQQQKLDTSGYAALPAVPAAAGPTVSCDYPSTPRQAAKPVNAPSTTDVSTEGVAEVTLATTQGTIGLTLDRAEAPCTVNSFVSLTEQGYFDDTDCHRIVTSPGLQVLQCGDPTAQGTGGPGYQFANEYPTTVYAANDPAAQQGMVYPRGTVAMANSGPGGTNGSQFFLVYEDSILPPQYTVFGTISDEGLATIEKVAAAGDDGSMSAGGGKPNMPITIETASVA</sequence>
<dbReference type="Gene3D" id="2.40.100.10">
    <property type="entry name" value="Cyclophilin-like"/>
    <property type="match status" value="1"/>
</dbReference>
<dbReference type="InterPro" id="IPR029000">
    <property type="entry name" value="Cyclophilin-like_dom_sf"/>
</dbReference>
<dbReference type="PROSITE" id="PS50072">
    <property type="entry name" value="CSA_PPIASE_2"/>
    <property type="match status" value="1"/>
</dbReference>
<dbReference type="RefSeq" id="WP_378486467.1">
    <property type="nucleotide sequence ID" value="NZ_JBHUFB010000013.1"/>
</dbReference>
<feature type="chain" id="PRO_5045536764" evidence="3">
    <location>
        <begin position="25"/>
        <end position="269"/>
    </location>
</feature>
<dbReference type="PANTHER" id="PTHR45625:SF3">
    <property type="entry name" value="PEPTIDYL-PROLYL CIS-TRANS ISOMERASE B-RELATED"/>
    <property type="match status" value="1"/>
</dbReference>
<dbReference type="InterPro" id="IPR044666">
    <property type="entry name" value="Cyclophilin_A-like"/>
</dbReference>
<dbReference type="Pfam" id="PF00160">
    <property type="entry name" value="Pro_isomerase"/>
    <property type="match status" value="1"/>
</dbReference>
<evidence type="ECO:0000313" key="5">
    <source>
        <dbReference type="EMBL" id="MFD1813961.1"/>
    </source>
</evidence>
<evidence type="ECO:0000256" key="1">
    <source>
        <dbReference type="ARBA" id="ARBA00002388"/>
    </source>
</evidence>
<name>A0ABW4P7D8_9NOCA</name>
<evidence type="ECO:0000259" key="4">
    <source>
        <dbReference type="PROSITE" id="PS50072"/>
    </source>
</evidence>
<keyword evidence="6" id="KW-1185">Reference proteome</keyword>
<comment type="caution">
    <text evidence="5">The sequence shown here is derived from an EMBL/GenBank/DDBJ whole genome shotgun (WGS) entry which is preliminary data.</text>
</comment>
<evidence type="ECO:0000256" key="3">
    <source>
        <dbReference type="SAM" id="SignalP"/>
    </source>
</evidence>
<dbReference type="PANTHER" id="PTHR45625">
    <property type="entry name" value="PEPTIDYL-PROLYL CIS-TRANS ISOMERASE-RELATED"/>
    <property type="match status" value="1"/>
</dbReference>
<evidence type="ECO:0000313" key="6">
    <source>
        <dbReference type="Proteomes" id="UP001597286"/>
    </source>
</evidence>
<protein>
    <submittedName>
        <fullName evidence="5">Peptidylprolyl isomerase</fullName>
        <ecNumber evidence="5">5.2.1.8</ecNumber>
    </submittedName>
</protein>
<dbReference type="InterPro" id="IPR002130">
    <property type="entry name" value="Cyclophilin-type_PPIase_dom"/>
</dbReference>
<gene>
    <name evidence="5" type="ORF">ACFSJG_17205</name>
</gene>
<feature type="signal peptide" evidence="3">
    <location>
        <begin position="1"/>
        <end position="24"/>
    </location>
</feature>
<reference evidence="6" key="1">
    <citation type="journal article" date="2019" name="Int. J. Syst. Evol. Microbiol.">
        <title>The Global Catalogue of Microorganisms (GCM) 10K type strain sequencing project: providing services to taxonomists for standard genome sequencing and annotation.</title>
        <authorList>
            <consortium name="The Broad Institute Genomics Platform"/>
            <consortium name="The Broad Institute Genome Sequencing Center for Infectious Disease"/>
            <person name="Wu L."/>
            <person name="Ma J."/>
        </authorList>
    </citation>
    <scope>NUCLEOTIDE SEQUENCE [LARGE SCALE GENOMIC DNA]</scope>
    <source>
        <strain evidence="6">DT72</strain>
    </source>
</reference>
<dbReference type="EC" id="5.2.1.8" evidence="5"/>
<keyword evidence="5" id="KW-0413">Isomerase</keyword>
<evidence type="ECO:0000256" key="2">
    <source>
        <dbReference type="SAM" id="MobiDB-lite"/>
    </source>
</evidence>